<reference evidence="1" key="2">
    <citation type="submission" date="2021-04" db="EMBL/GenBank/DDBJ databases">
        <authorList>
            <person name="Podell S."/>
        </authorList>
    </citation>
    <scope>NUCLEOTIDE SEQUENCE</scope>
    <source>
        <strain evidence="1">Hildebrandi</strain>
    </source>
</reference>
<reference evidence="1" key="1">
    <citation type="journal article" date="2021" name="Sci. Rep.">
        <title>Diploid genomic architecture of Nitzschia inconspicua, an elite biomass production diatom.</title>
        <authorList>
            <person name="Oliver A."/>
            <person name="Podell S."/>
            <person name="Pinowska A."/>
            <person name="Traller J.C."/>
            <person name="Smith S.R."/>
            <person name="McClure R."/>
            <person name="Beliaev A."/>
            <person name="Bohutskyi P."/>
            <person name="Hill E.A."/>
            <person name="Rabines A."/>
            <person name="Zheng H."/>
            <person name="Allen L.Z."/>
            <person name="Kuo A."/>
            <person name="Grigoriev I.V."/>
            <person name="Allen A.E."/>
            <person name="Hazlebeck D."/>
            <person name="Allen E.E."/>
        </authorList>
    </citation>
    <scope>NUCLEOTIDE SEQUENCE</scope>
    <source>
        <strain evidence="1">Hildebrandi</strain>
    </source>
</reference>
<comment type="caution">
    <text evidence="1">The sequence shown here is derived from an EMBL/GenBank/DDBJ whole genome shotgun (WGS) entry which is preliminary data.</text>
</comment>
<dbReference type="AlphaFoldDB" id="A0A9K3L4B4"/>
<proteinExistence type="predicted"/>
<dbReference type="EMBL" id="JAGRRH010000015">
    <property type="protein sequence ID" value="KAG7355433.1"/>
    <property type="molecule type" value="Genomic_DNA"/>
</dbReference>
<gene>
    <name evidence="1" type="ORF">IV203_000119</name>
</gene>
<name>A0A9K3L4B4_9STRA</name>
<dbReference type="Proteomes" id="UP000693970">
    <property type="component" value="Unassembled WGS sequence"/>
</dbReference>
<organism evidence="1 2">
    <name type="scientific">Nitzschia inconspicua</name>
    <dbReference type="NCBI Taxonomy" id="303405"/>
    <lineage>
        <taxon>Eukaryota</taxon>
        <taxon>Sar</taxon>
        <taxon>Stramenopiles</taxon>
        <taxon>Ochrophyta</taxon>
        <taxon>Bacillariophyta</taxon>
        <taxon>Bacillariophyceae</taxon>
        <taxon>Bacillariophycidae</taxon>
        <taxon>Bacillariales</taxon>
        <taxon>Bacillariaceae</taxon>
        <taxon>Nitzschia</taxon>
    </lineage>
</organism>
<evidence type="ECO:0000313" key="1">
    <source>
        <dbReference type="EMBL" id="KAG7355433.1"/>
    </source>
</evidence>
<accession>A0A9K3L4B4</accession>
<sequence>MLLDAVQQLSIWTPSALLRHRRQPNDISTSIVYTARDTAATEIPSIWMQNWTNSMAGLDLIQSERPKTSELYNNRSKAPTMEDARNTVRMALLIAPPHCLVVKTTDARNIYDTSYLTAPTTWKIWRREGIFVRAIDGLQGSGASYRLRRSSFMLKHNTSHFCTTVEFFELHPVSVQQNKRNSKHWNSV</sequence>
<keyword evidence="2" id="KW-1185">Reference proteome</keyword>
<evidence type="ECO:0000313" key="2">
    <source>
        <dbReference type="Proteomes" id="UP000693970"/>
    </source>
</evidence>
<protein>
    <submittedName>
        <fullName evidence="1">Uncharacterized protein</fullName>
    </submittedName>
</protein>